<keyword evidence="1" id="KW-1133">Transmembrane helix</keyword>
<keyword evidence="3" id="KW-1185">Reference proteome</keyword>
<feature type="transmembrane region" description="Helical" evidence="1">
    <location>
        <begin position="12"/>
        <end position="34"/>
    </location>
</feature>
<evidence type="ECO:0000313" key="2">
    <source>
        <dbReference type="EMBL" id="AZQ09607.1"/>
    </source>
</evidence>
<sequence length="326" mass="35509">MLTKLRIQRGLSLVELMVALVIGLFLTGGIFAMFSMSATNVTTTSQYGQLQENGRIALAILERDLTQLGFMGDITGTDFIVGGNTTLDSLPALALDCVGAGANNATFPNNTPAHFRKLWGYESGVSADSLTCLGASGVVSGTDVLQVKRVIGPNVAAAGATAGRFYLATTSNQAIFFAGGAVPVLENARFWEYQHHVYFIANNTAGVPELRRKTLSSTGMSNDEQLVEGIENMRIMYGFDNDGDDTADTYMPVQNVTTLMWDNELFQRLVALRIYLLVRSVQPDRTYKNDVQYTLGDKVIAAPNDNFRRKVVSTTIVLENPVLIRN</sequence>
<keyword evidence="1" id="KW-0472">Membrane</keyword>
<evidence type="ECO:0000313" key="3">
    <source>
        <dbReference type="Proteomes" id="UP000278437"/>
    </source>
</evidence>
<protein>
    <recommendedName>
        <fullName evidence="4">Type IV pilus assembly protein PilW</fullName>
    </recommendedName>
</protein>
<dbReference type="InterPro" id="IPR032092">
    <property type="entry name" value="PilW"/>
</dbReference>
<dbReference type="RefSeq" id="WP_126166057.1">
    <property type="nucleotide sequence ID" value="NZ_CP020373.1"/>
</dbReference>
<accession>A0ABM7CZQ9</accession>
<evidence type="ECO:0008006" key="4">
    <source>
        <dbReference type="Google" id="ProtNLM"/>
    </source>
</evidence>
<dbReference type="NCBIfam" id="TIGR02532">
    <property type="entry name" value="IV_pilin_GFxxxE"/>
    <property type="match status" value="1"/>
</dbReference>
<reference evidence="3" key="1">
    <citation type="submission" date="2017-03" db="EMBL/GenBank/DDBJ databases">
        <title>Full genome sequence of a non-lethal Shewanella isolate that potentiates virulence of Vibio parahaemolyticus causing acute hepatopancreatic necrosis disease (AHPND) in shrimp.</title>
        <authorList>
            <person name="Prachumwat A."/>
            <person name="Sritunyalucksana K."/>
        </authorList>
    </citation>
    <scope>NUCLEOTIDE SEQUENCE [LARGE SCALE GENOMIC DNA]</scope>
    <source>
        <strain evidence="3">TH2012</strain>
    </source>
</reference>
<gene>
    <name evidence="2" type="ORF">STH12_00456</name>
</gene>
<dbReference type="Proteomes" id="UP000278437">
    <property type="component" value="Chromosome"/>
</dbReference>
<dbReference type="InterPro" id="IPR012902">
    <property type="entry name" value="N_methyl_site"/>
</dbReference>
<evidence type="ECO:0000256" key="1">
    <source>
        <dbReference type="SAM" id="Phobius"/>
    </source>
</evidence>
<organism evidence="2 3">
    <name type="scientific">Shewanella khirikhana</name>
    <dbReference type="NCBI Taxonomy" id="1965282"/>
    <lineage>
        <taxon>Bacteria</taxon>
        <taxon>Pseudomonadati</taxon>
        <taxon>Pseudomonadota</taxon>
        <taxon>Gammaproteobacteria</taxon>
        <taxon>Alteromonadales</taxon>
        <taxon>Shewanellaceae</taxon>
        <taxon>Shewanella</taxon>
    </lineage>
</organism>
<dbReference type="EMBL" id="CP020373">
    <property type="protein sequence ID" value="AZQ09607.1"/>
    <property type="molecule type" value="Genomic_DNA"/>
</dbReference>
<dbReference type="Pfam" id="PF16074">
    <property type="entry name" value="PilW"/>
    <property type="match status" value="1"/>
</dbReference>
<proteinExistence type="predicted"/>
<dbReference type="PROSITE" id="PS00409">
    <property type="entry name" value="PROKAR_NTER_METHYL"/>
    <property type="match status" value="1"/>
</dbReference>
<keyword evidence="1" id="KW-0812">Transmembrane</keyword>
<dbReference type="Pfam" id="PF07963">
    <property type="entry name" value="N_methyl"/>
    <property type="match status" value="1"/>
</dbReference>
<name>A0ABM7CZQ9_9GAMM</name>